<evidence type="ECO:0008006" key="3">
    <source>
        <dbReference type="Google" id="ProtNLM"/>
    </source>
</evidence>
<dbReference type="Proteomes" id="UP000059672">
    <property type="component" value="Chromosome"/>
</dbReference>
<dbReference type="KEGG" id="lut:Lupro_12835"/>
<dbReference type="InterPro" id="IPR021272">
    <property type="entry name" value="DUF2851"/>
</dbReference>
<name>A0A0X8G9N4_9FLAO</name>
<dbReference type="OrthoDB" id="1005072at2"/>
<accession>A0A0X8G9N4</accession>
<sequence length="423" mass="49544">MKENLLHFVWKLQLFSPMKLQSTKGEFIQVVASGIENKNTGPDFLNAKIVIGKQLWAGNVEIHINSSDWYAHTHEVDSNYDSVILHVVWEHNVDIYRKSNQKIATLELKNYISKHLLDNYKLLFNRPKKWINCEHNIEVINSFILTHWFERLFFERLEQKSDDIQQLLTSNNNDWEATLFILLAKNFGLKINADAFKNFATSFNFSVVRKVSTNLNQLEALFFGQAGLLANNFESAYFKRLKEEYEYLKIKYKLTSISKEQVQFFRLRPNNFPTVRLSQLASLYFKHKNLFSKIIEVNTVEDFYDLLATATLPFWETHYTFEKESKKSIKKLSKSFIDLVLINTIVPVKFMYLKNIGKSNFSSVISIIDQIKPEKNKITSNFNNLKIKSSNAFETQALLQLKNEYCNHQLCLQCEIGKEVLKI</sequence>
<reference evidence="1 2" key="2">
    <citation type="journal article" date="2016" name="Int. J. Syst. Evol. Microbiol.">
        <title>Lutibacter profundi sp. nov., isolated from a deep-sea hydrothermal system on the Arctic Mid-Ocean Ridge and emended description of the genus Lutibacter.</title>
        <authorList>
            <person name="Le Moine Bauer S."/>
            <person name="Roalkvam I."/>
            <person name="Steen I.H."/>
            <person name="Dahle H."/>
        </authorList>
    </citation>
    <scope>NUCLEOTIDE SEQUENCE [LARGE SCALE GENOMIC DNA]</scope>
    <source>
        <strain evidence="1 2">LP1</strain>
    </source>
</reference>
<dbReference type="EMBL" id="CP013355">
    <property type="protein sequence ID" value="AMC12278.1"/>
    <property type="molecule type" value="Genomic_DNA"/>
</dbReference>
<dbReference type="AlphaFoldDB" id="A0A0X8G9N4"/>
<dbReference type="PATRIC" id="fig|1622118.3.peg.2632"/>
<gene>
    <name evidence="1" type="ORF">Lupro_12835</name>
</gene>
<dbReference type="Pfam" id="PF11013">
    <property type="entry name" value="DUF2851"/>
    <property type="match status" value="1"/>
</dbReference>
<keyword evidence="2" id="KW-1185">Reference proteome</keyword>
<evidence type="ECO:0000313" key="2">
    <source>
        <dbReference type="Proteomes" id="UP000059672"/>
    </source>
</evidence>
<proteinExistence type="predicted"/>
<protein>
    <recommendedName>
        <fullName evidence="3">DUF2851 domain-containing protein</fullName>
    </recommendedName>
</protein>
<reference evidence="2" key="1">
    <citation type="submission" date="2015-12" db="EMBL/GenBank/DDBJ databases">
        <title>Complete genome sequence of Lutibacter profundus strain LP1.</title>
        <authorList>
            <person name="Wissuwa J."/>
            <person name="Le Moine Bauer S."/>
            <person name="Stokke R."/>
            <person name="Dahle H."/>
            <person name="Steen I.H."/>
        </authorList>
    </citation>
    <scope>NUCLEOTIDE SEQUENCE [LARGE SCALE GENOMIC DNA]</scope>
    <source>
        <strain evidence="2">LP1</strain>
    </source>
</reference>
<organism evidence="1 2">
    <name type="scientific">Lutibacter profundi</name>
    <dbReference type="NCBI Taxonomy" id="1622118"/>
    <lineage>
        <taxon>Bacteria</taxon>
        <taxon>Pseudomonadati</taxon>
        <taxon>Bacteroidota</taxon>
        <taxon>Flavobacteriia</taxon>
        <taxon>Flavobacteriales</taxon>
        <taxon>Flavobacteriaceae</taxon>
        <taxon>Lutibacter</taxon>
    </lineage>
</organism>
<evidence type="ECO:0000313" key="1">
    <source>
        <dbReference type="EMBL" id="AMC12278.1"/>
    </source>
</evidence>
<dbReference type="STRING" id="1622118.Lupro_12835"/>